<dbReference type="PANTHER" id="PTHR31286">
    <property type="entry name" value="GLYCINE-RICH CELL WALL STRUCTURAL PROTEIN 1.8-LIKE"/>
    <property type="match status" value="1"/>
</dbReference>
<keyword evidence="4" id="KW-1185">Reference proteome</keyword>
<dbReference type="PROSITE" id="PS50158">
    <property type="entry name" value="ZF_CCHC"/>
    <property type="match status" value="1"/>
</dbReference>
<dbReference type="InterPro" id="IPR040256">
    <property type="entry name" value="At4g02000-like"/>
</dbReference>
<organism evidence="3 4">
    <name type="scientific">Senna tora</name>
    <dbReference type="NCBI Taxonomy" id="362788"/>
    <lineage>
        <taxon>Eukaryota</taxon>
        <taxon>Viridiplantae</taxon>
        <taxon>Streptophyta</taxon>
        <taxon>Embryophyta</taxon>
        <taxon>Tracheophyta</taxon>
        <taxon>Spermatophyta</taxon>
        <taxon>Magnoliopsida</taxon>
        <taxon>eudicotyledons</taxon>
        <taxon>Gunneridae</taxon>
        <taxon>Pentapetalae</taxon>
        <taxon>rosids</taxon>
        <taxon>fabids</taxon>
        <taxon>Fabales</taxon>
        <taxon>Fabaceae</taxon>
        <taxon>Caesalpinioideae</taxon>
        <taxon>Cassia clade</taxon>
        <taxon>Senna</taxon>
    </lineage>
</organism>
<gene>
    <name evidence="3" type="ORF">G2W53_017419</name>
</gene>
<dbReference type="AlphaFoldDB" id="A0A834TU12"/>
<proteinExistence type="predicted"/>
<evidence type="ECO:0000313" key="4">
    <source>
        <dbReference type="Proteomes" id="UP000634136"/>
    </source>
</evidence>
<protein>
    <submittedName>
        <fullName evidence="3">Zinc knuckle CX2CX4HX4C</fullName>
    </submittedName>
</protein>
<keyword evidence="1" id="KW-0863">Zinc-finger</keyword>
<dbReference type="InterPro" id="IPR025558">
    <property type="entry name" value="DUF4283"/>
</dbReference>
<feature type="domain" description="CCHC-type" evidence="2">
    <location>
        <begin position="209"/>
        <end position="222"/>
    </location>
</feature>
<dbReference type="GO" id="GO:0008270">
    <property type="term" value="F:zinc ion binding"/>
    <property type="evidence" value="ECO:0007669"/>
    <property type="project" value="UniProtKB-KW"/>
</dbReference>
<dbReference type="InterPro" id="IPR001878">
    <property type="entry name" value="Znf_CCHC"/>
</dbReference>
<accession>A0A834TU12</accession>
<comment type="caution">
    <text evidence="3">The sequence shown here is derived from an EMBL/GenBank/DDBJ whole genome shotgun (WGS) entry which is preliminary data.</text>
</comment>
<dbReference type="OrthoDB" id="1418158at2759"/>
<evidence type="ECO:0000313" key="3">
    <source>
        <dbReference type="EMBL" id="KAF7826255.1"/>
    </source>
</evidence>
<dbReference type="Pfam" id="PF14111">
    <property type="entry name" value="DUF4283"/>
    <property type="match status" value="1"/>
</dbReference>
<dbReference type="EMBL" id="JAAIUW010000006">
    <property type="protein sequence ID" value="KAF7826255.1"/>
    <property type="molecule type" value="Genomic_DNA"/>
</dbReference>
<name>A0A834TU12_9FABA</name>
<dbReference type="Proteomes" id="UP000634136">
    <property type="component" value="Unassembled WGS sequence"/>
</dbReference>
<dbReference type="PANTHER" id="PTHR31286:SF167">
    <property type="entry name" value="OS09G0268800 PROTEIN"/>
    <property type="match status" value="1"/>
</dbReference>
<keyword evidence="1" id="KW-0862">Zinc</keyword>
<evidence type="ECO:0000259" key="2">
    <source>
        <dbReference type="PROSITE" id="PS50158"/>
    </source>
</evidence>
<dbReference type="GO" id="GO:0003676">
    <property type="term" value="F:nucleic acid binding"/>
    <property type="evidence" value="ECO:0007669"/>
    <property type="project" value="InterPro"/>
</dbReference>
<keyword evidence="1" id="KW-0479">Metal-binding</keyword>
<sequence length="476" mass="54649">MLSLVAPSFRSKLLVLPAVGIMQFDDTQSGFAYKTSSPHSSVHSEGQSYPKFALPRQGHLMNFNQEILKDKAMVWSKRVIAAPVDWKDMPMFRLQFIINHNWLLQGKVTVKAKHNNFFILDFANTQDKQFMLENGPWTVQNSLLTLYDWQPGEVIQLDPLNDKEENIQVLRVKVMLDPEKPLLMGAFLPIYNGQKVWVTCTPERAYRVCEQCGRLGHLDRDCNWTVHKTSVELQCQRNNLFAKFGYDYWIDTQHVLFQCPKRTSQEWLFRGSTLIQMGYNMSTVAYKVFEQYSRDPSLTIYLQNKDSEFSQRISKANLHSLVIGKEQDHQGIPEKINMAKEVEVETSSEVIQGQVEPVIFENEEDCSVVFVPMEEQSPCHDDFLSSPDYGYDGNIDDILEDLVGKLDTDLKDLEDPMDIEDSPVHQIQGAVGSLQQLDHVEFSKAINQENDDMKSQEGSQIRGHVVVELDFNHSSN</sequence>
<evidence type="ECO:0000256" key="1">
    <source>
        <dbReference type="PROSITE-ProRule" id="PRU00047"/>
    </source>
</evidence>
<reference evidence="3" key="1">
    <citation type="submission" date="2020-09" db="EMBL/GenBank/DDBJ databases">
        <title>Genome-Enabled Discovery of Anthraquinone Biosynthesis in Senna tora.</title>
        <authorList>
            <person name="Kang S.-H."/>
            <person name="Pandey R.P."/>
            <person name="Lee C.-M."/>
            <person name="Sim J.-S."/>
            <person name="Jeong J.-T."/>
            <person name="Choi B.-S."/>
            <person name="Jung M."/>
            <person name="Ginzburg D."/>
            <person name="Zhao K."/>
            <person name="Won S.Y."/>
            <person name="Oh T.-J."/>
            <person name="Yu Y."/>
            <person name="Kim N.-H."/>
            <person name="Lee O.R."/>
            <person name="Lee T.-H."/>
            <person name="Bashyal P."/>
            <person name="Kim T.-S."/>
            <person name="Lee W.-H."/>
            <person name="Kawkins C."/>
            <person name="Kim C.-K."/>
            <person name="Kim J.S."/>
            <person name="Ahn B.O."/>
            <person name="Rhee S.Y."/>
            <person name="Sohng J.K."/>
        </authorList>
    </citation>
    <scope>NUCLEOTIDE SEQUENCE</scope>
    <source>
        <tissue evidence="3">Leaf</tissue>
    </source>
</reference>